<evidence type="ECO:0000313" key="2">
    <source>
        <dbReference type="EMBL" id="GJE89385.1"/>
    </source>
</evidence>
<proteinExistence type="predicted"/>
<reference evidence="2 3" key="1">
    <citation type="submission" date="2021-08" db="EMBL/GenBank/DDBJ databases">
        <title>Draft Genome Sequence of Phanerochaete sordida strain YK-624.</title>
        <authorList>
            <person name="Mori T."/>
            <person name="Dohra H."/>
            <person name="Suzuki T."/>
            <person name="Kawagishi H."/>
            <person name="Hirai H."/>
        </authorList>
    </citation>
    <scope>NUCLEOTIDE SEQUENCE [LARGE SCALE GENOMIC DNA]</scope>
    <source>
        <strain evidence="2 3">YK-624</strain>
    </source>
</reference>
<accession>A0A9P3G8G5</accession>
<organism evidence="2 3">
    <name type="scientific">Phanerochaete sordida</name>
    <dbReference type="NCBI Taxonomy" id="48140"/>
    <lineage>
        <taxon>Eukaryota</taxon>
        <taxon>Fungi</taxon>
        <taxon>Dikarya</taxon>
        <taxon>Basidiomycota</taxon>
        <taxon>Agaricomycotina</taxon>
        <taxon>Agaricomycetes</taxon>
        <taxon>Polyporales</taxon>
        <taxon>Phanerochaetaceae</taxon>
        <taxon>Phanerochaete</taxon>
    </lineage>
</organism>
<keyword evidence="3" id="KW-1185">Reference proteome</keyword>
<dbReference type="EMBL" id="BPQB01000012">
    <property type="protein sequence ID" value="GJE89385.1"/>
    <property type="molecule type" value="Genomic_DNA"/>
</dbReference>
<gene>
    <name evidence="2" type="ORF">PsYK624_054850</name>
</gene>
<evidence type="ECO:0000256" key="1">
    <source>
        <dbReference type="SAM" id="MobiDB-lite"/>
    </source>
</evidence>
<feature type="region of interest" description="Disordered" evidence="1">
    <location>
        <begin position="1"/>
        <end position="22"/>
    </location>
</feature>
<evidence type="ECO:0000313" key="3">
    <source>
        <dbReference type="Proteomes" id="UP000703269"/>
    </source>
</evidence>
<dbReference type="Proteomes" id="UP000703269">
    <property type="component" value="Unassembled WGS sequence"/>
</dbReference>
<feature type="region of interest" description="Disordered" evidence="1">
    <location>
        <begin position="248"/>
        <end position="280"/>
    </location>
</feature>
<feature type="region of interest" description="Disordered" evidence="1">
    <location>
        <begin position="188"/>
        <end position="234"/>
    </location>
</feature>
<comment type="caution">
    <text evidence="2">The sequence shown here is derived from an EMBL/GenBank/DDBJ whole genome shotgun (WGS) entry which is preliminary data.</text>
</comment>
<feature type="region of interest" description="Disordered" evidence="1">
    <location>
        <begin position="95"/>
        <end position="115"/>
    </location>
</feature>
<dbReference type="AlphaFoldDB" id="A0A9P3G8G5"/>
<name>A0A9P3G8G5_9APHY</name>
<feature type="compositionally biased region" description="Low complexity" evidence="1">
    <location>
        <begin position="220"/>
        <end position="233"/>
    </location>
</feature>
<protein>
    <submittedName>
        <fullName evidence="2">Uncharacterized protein</fullName>
    </submittedName>
</protein>
<sequence>MGVVSSRPRSTPPTPTHNAPTIPCTLRHAKHRACRDSESTLYGKPHVTSMAHAHRAQASAQGEPSLAMGARMPGFATCSPCLAVAARSALSTAAPESPTYGRTYWQPAGPARGRGGALAEAMQSGRAHRDAPSASWRPRAPARFAGPGCPAPDAARRDVSADALALHVWGPALAVHIRLSRRHGALVGPSCAAGNAGQQEARGRREADSASPAVRPAQRPPTGRRGLRTITRTPARRLSLAIFASTGANAPSHHARAHPTHTPTPRSPRAHPAQIAPRRL</sequence>